<keyword evidence="4" id="KW-0560">Oxidoreductase</keyword>
<evidence type="ECO:0000256" key="2">
    <source>
        <dbReference type="ARBA" id="ARBA00022630"/>
    </source>
</evidence>
<dbReference type="OrthoDB" id="2151789at2759"/>
<accession>A0A8K0R6W4</accession>
<dbReference type="EMBL" id="JAGMVJ010000011">
    <property type="protein sequence ID" value="KAH7086495.1"/>
    <property type="molecule type" value="Genomic_DNA"/>
</dbReference>
<protein>
    <submittedName>
        <fullName evidence="7">FAD binding domain-containing protein</fullName>
    </submittedName>
</protein>
<dbReference type="GO" id="GO:0071949">
    <property type="term" value="F:FAD binding"/>
    <property type="evidence" value="ECO:0007669"/>
    <property type="project" value="InterPro"/>
</dbReference>
<dbReference type="Proteomes" id="UP000813461">
    <property type="component" value="Unassembled WGS sequence"/>
</dbReference>
<organism evidence="7 8">
    <name type="scientific">Paraphoma chrysanthemicola</name>
    <dbReference type="NCBI Taxonomy" id="798071"/>
    <lineage>
        <taxon>Eukaryota</taxon>
        <taxon>Fungi</taxon>
        <taxon>Dikarya</taxon>
        <taxon>Ascomycota</taxon>
        <taxon>Pezizomycotina</taxon>
        <taxon>Dothideomycetes</taxon>
        <taxon>Pleosporomycetidae</taxon>
        <taxon>Pleosporales</taxon>
        <taxon>Pleosporineae</taxon>
        <taxon>Phaeosphaeriaceae</taxon>
        <taxon>Paraphoma</taxon>
    </lineage>
</organism>
<dbReference type="AlphaFoldDB" id="A0A8K0R6W4"/>
<feature type="chain" id="PRO_5035435040" evidence="5">
    <location>
        <begin position="20"/>
        <end position="505"/>
    </location>
</feature>
<feature type="domain" description="FAD-binding PCMH-type" evidence="6">
    <location>
        <begin position="63"/>
        <end position="235"/>
    </location>
</feature>
<evidence type="ECO:0000259" key="6">
    <source>
        <dbReference type="PROSITE" id="PS51387"/>
    </source>
</evidence>
<reference evidence="7" key="1">
    <citation type="journal article" date="2021" name="Nat. Commun.">
        <title>Genetic determinants of endophytism in the Arabidopsis root mycobiome.</title>
        <authorList>
            <person name="Mesny F."/>
            <person name="Miyauchi S."/>
            <person name="Thiergart T."/>
            <person name="Pickel B."/>
            <person name="Atanasova L."/>
            <person name="Karlsson M."/>
            <person name="Huettel B."/>
            <person name="Barry K.W."/>
            <person name="Haridas S."/>
            <person name="Chen C."/>
            <person name="Bauer D."/>
            <person name="Andreopoulos W."/>
            <person name="Pangilinan J."/>
            <person name="LaButti K."/>
            <person name="Riley R."/>
            <person name="Lipzen A."/>
            <person name="Clum A."/>
            <person name="Drula E."/>
            <person name="Henrissat B."/>
            <person name="Kohler A."/>
            <person name="Grigoriev I.V."/>
            <person name="Martin F.M."/>
            <person name="Hacquard S."/>
        </authorList>
    </citation>
    <scope>NUCLEOTIDE SEQUENCE</scope>
    <source>
        <strain evidence="7">MPI-SDFR-AT-0120</strain>
    </source>
</reference>
<dbReference type="InterPro" id="IPR050416">
    <property type="entry name" value="FAD-linked_Oxidoreductase"/>
</dbReference>
<evidence type="ECO:0000256" key="1">
    <source>
        <dbReference type="ARBA" id="ARBA00005466"/>
    </source>
</evidence>
<comment type="similarity">
    <text evidence="1">Belongs to the oxygen-dependent FAD-linked oxidoreductase family.</text>
</comment>
<dbReference type="InterPro" id="IPR016166">
    <property type="entry name" value="FAD-bd_PCMH"/>
</dbReference>
<dbReference type="Gene3D" id="3.30.465.10">
    <property type="match status" value="1"/>
</dbReference>
<keyword evidence="5" id="KW-0732">Signal</keyword>
<name>A0A8K0R6W4_9PLEO</name>
<dbReference type="SUPFAM" id="SSF56176">
    <property type="entry name" value="FAD-binding/transporter-associated domain-like"/>
    <property type="match status" value="1"/>
</dbReference>
<comment type="caution">
    <text evidence="7">The sequence shown here is derived from an EMBL/GenBank/DDBJ whole genome shotgun (WGS) entry which is preliminary data.</text>
</comment>
<sequence>MSLRRAFLALLVGARLVTSAPTQATTQACTDINNALPGKVLTPGLLALEYEFETQKYWSTTLRSVDPACIVQPVSAEDVSAVVRILNTYPTVNFATRSGGHDPNVGHATVQDGVLITMTDLAGATYDAAKQVAYVKPGGEWNDVVGDLEPSGVTITGGRLGLVGVGGYLLQGGISFLSSQEGLAADNIIGWETVVANGSIVNVDATTSPDLAQAMRGSGSQFGIVTRYTVKVHPIGDVWGGFCAYDSSQSDKLYALLHTFIKDGAQDPKAAIIFSDLVAVGGLGTKLLYYFYDGPARPTSGPFADFFSVPGLICAPKTQKYSELLKSNGEPARLLNSRVSFRTYTLPYIPSRPQMYSEIRAKLAEIATPFLTLLRPTSQFSVDFQPLPTLIGKISESKGGNAMGLTSSDPDRIILEVQGSWSSASDDAVGYGLSKQLTDWLEEQVPKWLDEAGISRDVYLPLFMNDAAGDQPVTQSYKDYEKFKALQRQIDPNGLFSTRAGGFKY</sequence>
<keyword evidence="2" id="KW-0285">Flavoprotein</keyword>
<keyword evidence="3" id="KW-0274">FAD</keyword>
<dbReference type="PROSITE" id="PS51387">
    <property type="entry name" value="FAD_PCMH"/>
    <property type="match status" value="1"/>
</dbReference>
<keyword evidence="8" id="KW-1185">Reference proteome</keyword>
<dbReference type="InterPro" id="IPR016169">
    <property type="entry name" value="FAD-bd_PCMH_sub2"/>
</dbReference>
<dbReference type="PANTHER" id="PTHR42973:SF13">
    <property type="entry name" value="FAD-BINDING PCMH-TYPE DOMAIN-CONTAINING PROTEIN"/>
    <property type="match status" value="1"/>
</dbReference>
<dbReference type="PROSITE" id="PS51257">
    <property type="entry name" value="PROKAR_LIPOPROTEIN"/>
    <property type="match status" value="1"/>
</dbReference>
<proteinExistence type="inferred from homology"/>
<dbReference type="InterPro" id="IPR036318">
    <property type="entry name" value="FAD-bd_PCMH-like_sf"/>
</dbReference>
<evidence type="ECO:0000313" key="7">
    <source>
        <dbReference type="EMBL" id="KAH7086495.1"/>
    </source>
</evidence>
<dbReference type="PANTHER" id="PTHR42973">
    <property type="entry name" value="BINDING OXIDOREDUCTASE, PUTATIVE (AFU_ORTHOLOGUE AFUA_1G17690)-RELATED"/>
    <property type="match status" value="1"/>
</dbReference>
<evidence type="ECO:0000256" key="3">
    <source>
        <dbReference type="ARBA" id="ARBA00022827"/>
    </source>
</evidence>
<dbReference type="Pfam" id="PF01565">
    <property type="entry name" value="FAD_binding_4"/>
    <property type="match status" value="1"/>
</dbReference>
<gene>
    <name evidence="7" type="ORF">FB567DRAFT_72396</name>
</gene>
<evidence type="ECO:0000313" key="8">
    <source>
        <dbReference type="Proteomes" id="UP000813461"/>
    </source>
</evidence>
<feature type="signal peptide" evidence="5">
    <location>
        <begin position="1"/>
        <end position="19"/>
    </location>
</feature>
<evidence type="ECO:0000256" key="4">
    <source>
        <dbReference type="ARBA" id="ARBA00023002"/>
    </source>
</evidence>
<dbReference type="InterPro" id="IPR006094">
    <property type="entry name" value="Oxid_FAD_bind_N"/>
</dbReference>
<evidence type="ECO:0000256" key="5">
    <source>
        <dbReference type="SAM" id="SignalP"/>
    </source>
</evidence>
<dbReference type="GO" id="GO:0016491">
    <property type="term" value="F:oxidoreductase activity"/>
    <property type="evidence" value="ECO:0007669"/>
    <property type="project" value="UniProtKB-KW"/>
</dbReference>